<dbReference type="Pfam" id="PF15612">
    <property type="entry name" value="WHIM1"/>
    <property type="match status" value="1"/>
</dbReference>
<organism evidence="10 11">
    <name type="scientific">Papaver somniferum</name>
    <name type="common">Opium poppy</name>
    <dbReference type="NCBI Taxonomy" id="3469"/>
    <lineage>
        <taxon>Eukaryota</taxon>
        <taxon>Viridiplantae</taxon>
        <taxon>Streptophyta</taxon>
        <taxon>Embryophyta</taxon>
        <taxon>Tracheophyta</taxon>
        <taxon>Spermatophyta</taxon>
        <taxon>Magnoliopsida</taxon>
        <taxon>Ranunculales</taxon>
        <taxon>Papaveraceae</taxon>
        <taxon>Papaveroideae</taxon>
        <taxon>Papaver</taxon>
    </lineage>
</organism>
<dbReference type="PROSITE" id="PS01359">
    <property type="entry name" value="ZF_PHD_1"/>
    <property type="match status" value="1"/>
</dbReference>
<evidence type="ECO:0000313" key="10">
    <source>
        <dbReference type="EMBL" id="RZC83001.1"/>
    </source>
</evidence>
<proteinExistence type="predicted"/>
<name>A0A4Y7LFD3_PAPSO</name>
<dbReference type="CDD" id="cd15517">
    <property type="entry name" value="PHD_TCF19_like"/>
    <property type="match status" value="1"/>
</dbReference>
<keyword evidence="3 6" id="KW-0863">Zinc-finger</keyword>
<dbReference type="CDD" id="cd15489">
    <property type="entry name" value="PHD_SF"/>
    <property type="match status" value="1"/>
</dbReference>
<evidence type="ECO:0000313" key="11">
    <source>
        <dbReference type="Proteomes" id="UP000316621"/>
    </source>
</evidence>
<keyword evidence="5" id="KW-0539">Nucleus</keyword>
<feature type="region of interest" description="Disordered" evidence="7">
    <location>
        <begin position="1374"/>
        <end position="1395"/>
    </location>
</feature>
<feature type="domain" description="DDT" evidence="9">
    <location>
        <begin position="356"/>
        <end position="416"/>
    </location>
</feature>
<dbReference type="InterPro" id="IPR011011">
    <property type="entry name" value="Znf_FYVE_PHD"/>
</dbReference>
<dbReference type="SUPFAM" id="SSF57903">
    <property type="entry name" value="FYVE/PHD zinc finger"/>
    <property type="match status" value="2"/>
</dbReference>
<dbReference type="InterPro" id="IPR019787">
    <property type="entry name" value="Znf_PHD-finger"/>
</dbReference>
<evidence type="ECO:0000256" key="2">
    <source>
        <dbReference type="ARBA" id="ARBA00022723"/>
    </source>
</evidence>
<dbReference type="STRING" id="3469.A0A4Y7LFD3"/>
<evidence type="ECO:0000256" key="1">
    <source>
        <dbReference type="ARBA" id="ARBA00004123"/>
    </source>
</evidence>
<dbReference type="OrthoDB" id="784962at2759"/>
<dbReference type="CDD" id="cd20401">
    <property type="entry name" value="Tudor_AtPTM-like"/>
    <property type="match status" value="1"/>
</dbReference>
<dbReference type="CDD" id="cd15532">
    <property type="entry name" value="PHD2_CHD_II"/>
    <property type="match status" value="1"/>
</dbReference>
<evidence type="ECO:0008006" key="12">
    <source>
        <dbReference type="Google" id="ProtNLM"/>
    </source>
</evidence>
<feature type="compositionally biased region" description="Basic and acidic residues" evidence="7">
    <location>
        <begin position="260"/>
        <end position="271"/>
    </location>
</feature>
<accession>A0A4Y7LFD3</accession>
<keyword evidence="4" id="KW-0862">Zinc</keyword>
<dbReference type="InterPro" id="IPR056618">
    <property type="entry name" value="Chromo_PTM"/>
</dbReference>
<dbReference type="GO" id="GO:0008270">
    <property type="term" value="F:zinc ion binding"/>
    <property type="evidence" value="ECO:0007669"/>
    <property type="project" value="UniProtKB-KW"/>
</dbReference>
<evidence type="ECO:0000256" key="6">
    <source>
        <dbReference type="PROSITE-ProRule" id="PRU00146"/>
    </source>
</evidence>
<dbReference type="Pfam" id="PF21743">
    <property type="entry name" value="PTM_DIR17_Tudor"/>
    <property type="match status" value="1"/>
</dbReference>
<dbReference type="InterPro" id="IPR047365">
    <property type="entry name" value="Tudor_AtPTM-like"/>
</dbReference>
<evidence type="ECO:0000256" key="5">
    <source>
        <dbReference type="ARBA" id="ARBA00023242"/>
    </source>
</evidence>
<keyword evidence="11" id="KW-1185">Reference proteome</keyword>
<sequence>MELVGKAVKKEFLGFGIFTGVVRSFDPISRLFSIVYEDGDSEEMEFAEVSPFIVEEELKESCGSELIQTRKRVREEEEHDLIEEETQVSDGRNHEEFSESLNKKVCLVGKNSMVNVSVDRNATDSVVCIHDLNENLKLRENGCVDLGLNENDVRQSTDEFAKRDNDLNYDLGFLEEIQTKEFKVDEDFMNIRSIGFSEVIQEKGSIDFGQYVKGDAGVDSEEDIDLGGISKRGDSVDYEISRATVNSIVKFYPKTVEERGGLDSDYKEEPRSKKRKKSSGNMKATTEMVLRRSSRRTNSTYSLQNVLTVEESSAVDISPDTDKISEGLHTEGFTEQNLVPSKMELPLSSKNLNLDEIHIFDFFSVYSCLRSFSAILFLSPFSLEAFAVAANSKVPNSLIDSIHVSILRTLKLQMEFLSSEGSQSASNCLRSLNWELLDLVTWPVYMVEYLLIHGSELKPGYELSRLKLLNSDYYKQSPSIKLEILRCLCDDLLEAEVIRLELNRRNVASENDADIDRISNSENHKKRKHPVNGLGSSGLTEVIVDETNDWNSDECCLCKMDGSLICCDGCPAAYHSRCVGVVKDLLPEGDWYCPECVMDKHYSSMKSSKSLRGAELLGVDPYGRLFFSSCGYLLVSDSCETESSYYYYHRDDLDAVIEVLRSSSTLYSGIINAVSINWNTPFDSKAKDRLNFQTPTVHRNLIVDSKPKPSEISATNKVLDGQSCKVSLQSIGSPVSSVAVQVKDMTRPITNSEGSIEISQGVEGIQMPVKNEADCSNYSFEDLNYTGSLENATPNIGNHSLEPAASAVEQKQNTVAAVPASANMVFEDDFYVNYYSLAHISASIAGQLLSKSSESIPQDLKKSDEEIIAKQMNLISKSMTRFSWSSIYGLPMDAEKESCGWCFSCRSTDSKDCLFSITAKHSVAKGFRTDFSSIKNNESHLTTVIHHILSIEERLSGLLSGPWRNPHYSKHWRRTVTQASSVASLRNLLVSVESNLRHIALSADWFKVVDSVVTTGSASYAMTKGQVSSSKNGGGKKRGKLSLTGTNPTVNGGGRSGVFWWRGGRVSRQVFHCKILPQFLAVKSGRQAGCGKIPTILYLDNSESARRIRYTAWRAAVEMSTTVTQLACQVREFDSNIRWDEIENAQLLSLIDKDYKKSWRLFKKVTIRRKCVEGANVKYLLDFGKRRTIPDSVIQHGVMLELSASERKKYWLDELHVPLSILKAFEGKKLARIHNKTDSAVLRGEAGKLIKRTSRKQGLSYLLSKSENHQCGQCKKDLLVREAVSCNDCKGFFHKKHFRKPKGKTSADCTYTCNKCQSTNHVKKLVKKFVKIKKKMKKGKPVAQEKITSISERPRRSIQRVNYVELQKKELDGTKKHTPGHQKQGITKKNTRGRPRKWVPVEQKIQPKKVIVKKKKRGRPKKLISKKHEEGRSKKVVCWPKGNRTQIYHAFWLNGLRFSSKPNDARVMDFGEGRLLLPSENPNALSTQPICGLCLEAEYTSRLIYIKCEKCQEWFHGDAFGCKVESTTKIIGFRCHKCRESSPPVCPHMMDIAISCNINEGECRSGAECGDKELPDIDEFSNGKDERHEFAPSDGCQGLVRTYVRKPRSDTLLHSNNKVKKALEVPDSNKSIDEEKNVISPDQTLMISGVESKEGTESVEKQELHTVVPDSGHEDQKVDTVLDCDDIPSSHACMVESENEQFISVGSPPGTVNLSCTTSEDVIEKEAPVVGHNEVEDGIAITPANPEMPLAVGFGAPAELMQPASPSTLTQSINTRGNQVLTHY</sequence>
<dbReference type="InterPro" id="IPR018501">
    <property type="entry name" value="DDT_dom"/>
</dbReference>
<dbReference type="Proteomes" id="UP000316621">
    <property type="component" value="Chromosome 11"/>
</dbReference>
<dbReference type="SMART" id="SM00249">
    <property type="entry name" value="PHD"/>
    <property type="match status" value="2"/>
</dbReference>
<dbReference type="GO" id="GO:0000785">
    <property type="term" value="C:chromatin"/>
    <property type="evidence" value="ECO:0007669"/>
    <property type="project" value="UniProtKB-ARBA"/>
</dbReference>
<dbReference type="PROSITE" id="PS50016">
    <property type="entry name" value="ZF_PHD_2"/>
    <property type="match status" value="1"/>
</dbReference>
<evidence type="ECO:0000256" key="4">
    <source>
        <dbReference type="ARBA" id="ARBA00022833"/>
    </source>
</evidence>
<dbReference type="Gramene" id="RZC83001">
    <property type="protein sequence ID" value="RZC83001"/>
    <property type="gene ID" value="C5167_045788"/>
</dbReference>
<dbReference type="PROSITE" id="PS50827">
    <property type="entry name" value="DDT"/>
    <property type="match status" value="1"/>
</dbReference>
<dbReference type="InterPro" id="IPR001965">
    <property type="entry name" value="Znf_PHD"/>
</dbReference>
<dbReference type="OMA" id="GGECKEV"/>
<dbReference type="EMBL" id="CM010725">
    <property type="protein sequence ID" value="RZC83001.1"/>
    <property type="molecule type" value="Genomic_DNA"/>
</dbReference>
<dbReference type="Pfam" id="PF02791">
    <property type="entry name" value="DDT"/>
    <property type="match status" value="1"/>
</dbReference>
<evidence type="ECO:0000259" key="9">
    <source>
        <dbReference type="PROSITE" id="PS50827"/>
    </source>
</evidence>
<evidence type="ECO:0000256" key="3">
    <source>
        <dbReference type="ARBA" id="ARBA00022771"/>
    </source>
</evidence>
<reference evidence="10 11" key="1">
    <citation type="journal article" date="2018" name="Science">
        <title>The opium poppy genome and morphinan production.</title>
        <authorList>
            <person name="Guo L."/>
            <person name="Winzer T."/>
            <person name="Yang X."/>
            <person name="Li Y."/>
            <person name="Ning Z."/>
            <person name="He Z."/>
            <person name="Teodor R."/>
            <person name="Lu Y."/>
            <person name="Bowser T.A."/>
            <person name="Graham I.A."/>
            <person name="Ye K."/>
        </authorList>
    </citation>
    <scope>NUCLEOTIDE SEQUENCE [LARGE SCALE GENOMIC DNA]</scope>
    <source>
        <strain evidence="11">cv. HN1</strain>
        <tissue evidence="10">Leaves</tissue>
    </source>
</reference>
<feature type="region of interest" description="Disordered" evidence="7">
    <location>
        <begin position="260"/>
        <end position="291"/>
    </location>
</feature>
<feature type="region of interest" description="Disordered" evidence="7">
    <location>
        <begin position="1025"/>
        <end position="1047"/>
    </location>
</feature>
<dbReference type="PANTHER" id="PTHR46508">
    <property type="entry name" value="PHD FINGER FAMILY PROTEIN"/>
    <property type="match status" value="1"/>
</dbReference>
<dbReference type="Gene3D" id="3.30.40.10">
    <property type="entry name" value="Zinc/RING finger domain, C3HC4 (zinc finger)"/>
    <property type="match status" value="2"/>
</dbReference>
<evidence type="ECO:0000256" key="7">
    <source>
        <dbReference type="SAM" id="MobiDB-lite"/>
    </source>
</evidence>
<protein>
    <recommendedName>
        <fullName evidence="12">PHD-type domain-containing protein</fullName>
    </recommendedName>
</protein>
<dbReference type="GO" id="GO:0005634">
    <property type="term" value="C:nucleus"/>
    <property type="evidence" value="ECO:0007669"/>
    <property type="project" value="UniProtKB-SubCell"/>
</dbReference>
<dbReference type="Pfam" id="PF24294">
    <property type="entry name" value="Chromo_PTM"/>
    <property type="match status" value="1"/>
</dbReference>
<gene>
    <name evidence="10" type="ORF">C5167_045788</name>
</gene>
<keyword evidence="2" id="KW-0479">Metal-binding</keyword>
<feature type="domain" description="PHD-type" evidence="8">
    <location>
        <begin position="552"/>
        <end position="599"/>
    </location>
</feature>
<comment type="subcellular location">
    <subcellularLocation>
        <location evidence="1">Nucleus</location>
    </subcellularLocation>
</comment>
<dbReference type="InterPro" id="IPR019786">
    <property type="entry name" value="Zinc_finger_PHD-type_CS"/>
</dbReference>
<dbReference type="InterPro" id="IPR013083">
    <property type="entry name" value="Znf_RING/FYVE/PHD"/>
</dbReference>
<dbReference type="Pfam" id="PF00628">
    <property type="entry name" value="PHD"/>
    <property type="match status" value="1"/>
</dbReference>
<dbReference type="PANTHER" id="PTHR46508:SF5">
    <property type="entry name" value="PHD-FINGER AND DNA BINDING DOMAIN-CONTAINING PROTEIN"/>
    <property type="match status" value="1"/>
</dbReference>
<evidence type="ECO:0000259" key="8">
    <source>
        <dbReference type="PROSITE" id="PS50016"/>
    </source>
</evidence>
<dbReference type="InterPro" id="IPR028942">
    <property type="entry name" value="WHIM1_dom"/>
</dbReference>